<dbReference type="InterPro" id="IPR000305">
    <property type="entry name" value="GIY-YIG_endonuc"/>
</dbReference>
<evidence type="ECO:0000313" key="3">
    <source>
        <dbReference type="EMBL" id="OGI65543.1"/>
    </source>
</evidence>
<name>A0A1F6V7C0_9BACT</name>
<feature type="domain" description="GIY-YIG" evidence="2">
    <location>
        <begin position="1"/>
        <end position="77"/>
    </location>
</feature>
<evidence type="ECO:0000259" key="2">
    <source>
        <dbReference type="PROSITE" id="PS50164"/>
    </source>
</evidence>
<comment type="caution">
    <text evidence="3">The sequence shown here is derived from an EMBL/GenBank/DDBJ whole genome shotgun (WGS) entry which is preliminary data.</text>
</comment>
<dbReference type="PROSITE" id="PS50164">
    <property type="entry name" value="GIY_YIG"/>
    <property type="match status" value="1"/>
</dbReference>
<dbReference type="InterPro" id="IPR050190">
    <property type="entry name" value="UPF0213_domain"/>
</dbReference>
<dbReference type="AlphaFoldDB" id="A0A1F6V7C0"/>
<dbReference type="SMART" id="SM00465">
    <property type="entry name" value="GIYc"/>
    <property type="match status" value="1"/>
</dbReference>
<comment type="similarity">
    <text evidence="1">Belongs to the UPF0213 family.</text>
</comment>
<dbReference type="PANTHER" id="PTHR34477">
    <property type="entry name" value="UPF0213 PROTEIN YHBQ"/>
    <property type="match status" value="1"/>
</dbReference>
<dbReference type="Proteomes" id="UP000177370">
    <property type="component" value="Unassembled WGS sequence"/>
</dbReference>
<dbReference type="EMBL" id="MFTP01000017">
    <property type="protein sequence ID" value="OGI65543.1"/>
    <property type="molecule type" value="Genomic_DNA"/>
</dbReference>
<protein>
    <recommendedName>
        <fullName evidence="2">GIY-YIG domain-containing protein</fullName>
    </recommendedName>
</protein>
<dbReference type="SUPFAM" id="SSF82771">
    <property type="entry name" value="GIY-YIG endonuclease"/>
    <property type="match status" value="1"/>
</dbReference>
<dbReference type="Pfam" id="PF01541">
    <property type="entry name" value="GIY-YIG"/>
    <property type="match status" value="1"/>
</dbReference>
<gene>
    <name evidence="3" type="ORF">A2647_03655</name>
</gene>
<evidence type="ECO:0000256" key="1">
    <source>
        <dbReference type="ARBA" id="ARBA00007435"/>
    </source>
</evidence>
<dbReference type="PANTHER" id="PTHR34477:SF1">
    <property type="entry name" value="UPF0213 PROTEIN YHBQ"/>
    <property type="match status" value="1"/>
</dbReference>
<proteinExistence type="inferred from homology"/>
<sequence>MPYYVYFLKSLKDGRYYVGVSNDVTRRLEEHNKGLSKFTAPFSPYELKRVEKFVKIEDAYKRENFIKKKKSKKIIELIINSPI</sequence>
<dbReference type="InterPro" id="IPR035901">
    <property type="entry name" value="GIY-YIG_endonuc_sf"/>
</dbReference>
<accession>A0A1F6V7C0</accession>
<reference evidence="3 4" key="1">
    <citation type="journal article" date="2016" name="Nat. Commun.">
        <title>Thousands of microbial genomes shed light on interconnected biogeochemical processes in an aquifer system.</title>
        <authorList>
            <person name="Anantharaman K."/>
            <person name="Brown C.T."/>
            <person name="Hug L.A."/>
            <person name="Sharon I."/>
            <person name="Castelle C.J."/>
            <person name="Probst A.J."/>
            <person name="Thomas B.C."/>
            <person name="Singh A."/>
            <person name="Wilkins M.J."/>
            <person name="Karaoz U."/>
            <person name="Brodie E.L."/>
            <person name="Williams K.H."/>
            <person name="Hubbard S.S."/>
            <person name="Banfield J.F."/>
        </authorList>
    </citation>
    <scope>NUCLEOTIDE SEQUENCE [LARGE SCALE GENOMIC DNA]</scope>
</reference>
<evidence type="ECO:0000313" key="4">
    <source>
        <dbReference type="Proteomes" id="UP000177370"/>
    </source>
</evidence>
<organism evidence="3 4">
    <name type="scientific">Candidatus Nomurabacteria bacterium RIFCSPHIGHO2_01_FULL_40_24b</name>
    <dbReference type="NCBI Taxonomy" id="1801739"/>
    <lineage>
        <taxon>Bacteria</taxon>
        <taxon>Candidatus Nomuraibacteriota</taxon>
    </lineage>
</organism>
<dbReference type="Gene3D" id="3.40.1440.10">
    <property type="entry name" value="GIY-YIG endonuclease"/>
    <property type="match status" value="1"/>
</dbReference>